<sequence>MAQKRPNTKLNWFEIFRAGEHTDSNGKTAEFSQTDLQSVVSNFKKRSSPLVVGHPKTDDPAWGWAEELKIEGDTLYAKAEEVDADFAEAVEKARYPNRSVRLRKTDNGYELGHIGFLGGKPPAIDGMQWLFSKDEDGEAVVLEFAASDRIEQVALDGAQGLVRLVTNLKTFITDRFGAEEASKVFADWEAEHIQQQVTLAEHERHQESIANPQSEFAAPQQEETEVSDKKPTEKEQALQAQLDAANKQNAELQFNQRRSAAQTFIDNTLNGGKAPRITNTEGLAEFMAHLEQDTEQTFEFAAADGDKTSKPVDWFKGFLQALPEQKGLTKDFSKDDKEEPGDLTAEQLATKAVEFQKSEADKGRTISISAAMDHIKSEAS</sequence>
<evidence type="ECO:0000313" key="2">
    <source>
        <dbReference type="EMBL" id="PCK30452.1"/>
    </source>
</evidence>
<dbReference type="OrthoDB" id="9816412at2"/>
<organism evidence="2 3">
    <name type="scientific">Pseudoalteromonas piscicida</name>
    <dbReference type="NCBI Taxonomy" id="43662"/>
    <lineage>
        <taxon>Bacteria</taxon>
        <taxon>Pseudomonadati</taxon>
        <taxon>Pseudomonadota</taxon>
        <taxon>Gammaproteobacteria</taxon>
        <taxon>Alteromonadales</taxon>
        <taxon>Pseudoalteromonadaceae</taxon>
        <taxon>Pseudoalteromonas</taxon>
    </lineage>
</organism>
<evidence type="ECO:0000256" key="1">
    <source>
        <dbReference type="SAM" id="MobiDB-lite"/>
    </source>
</evidence>
<proteinExistence type="predicted"/>
<feature type="compositionally biased region" description="Basic and acidic residues" evidence="1">
    <location>
        <begin position="226"/>
        <end position="236"/>
    </location>
</feature>
<reference evidence="3" key="1">
    <citation type="journal article" date="2019" name="Genome Announc.">
        <title>Draft Genome Sequence of Pseudoalteromonas piscicida Strain 36Y ROTHPW, an Hypersaline Seawater Isolate from the South Coast of Sonora, Mexico.</title>
        <authorList>
            <person name="Sanchez-Diaz R."/>
            <person name="Molina-Garza Z.J."/>
            <person name="Cruz-Suarez L.E."/>
            <person name="Selvin J."/>
            <person name="Kiran G.S."/>
            <person name="Ibarra-Gamez J.C."/>
            <person name="Gomez-Gil B."/>
            <person name="Galaviz-Silva L."/>
        </authorList>
    </citation>
    <scope>NUCLEOTIDE SEQUENCE [LARGE SCALE GENOMIC DNA]</scope>
    <source>
        <strain evidence="3">36Y_RITHPW</strain>
    </source>
</reference>
<gene>
    <name evidence="2" type="ORF">CEX98_17670</name>
</gene>
<evidence type="ECO:0008006" key="4">
    <source>
        <dbReference type="Google" id="ProtNLM"/>
    </source>
</evidence>
<comment type="caution">
    <text evidence="2">The sequence shown here is derived from an EMBL/GenBank/DDBJ whole genome shotgun (WGS) entry which is preliminary data.</text>
</comment>
<dbReference type="Proteomes" id="UP000228621">
    <property type="component" value="Unassembled WGS sequence"/>
</dbReference>
<feature type="region of interest" description="Disordered" evidence="1">
    <location>
        <begin position="198"/>
        <end position="238"/>
    </location>
</feature>
<evidence type="ECO:0000313" key="3">
    <source>
        <dbReference type="Proteomes" id="UP000228621"/>
    </source>
</evidence>
<keyword evidence="3" id="KW-1185">Reference proteome</keyword>
<dbReference type="AlphaFoldDB" id="A0A2A5JLX1"/>
<dbReference type="RefSeq" id="WP_099643344.1">
    <property type="nucleotide sequence ID" value="NZ_NKHF01000084.1"/>
</dbReference>
<accession>A0A2A5JLX1</accession>
<dbReference type="EMBL" id="NKHF01000084">
    <property type="protein sequence ID" value="PCK30452.1"/>
    <property type="molecule type" value="Genomic_DNA"/>
</dbReference>
<protein>
    <recommendedName>
        <fullName evidence="4">Peptidase</fullName>
    </recommendedName>
</protein>
<name>A0A2A5JLX1_PSEO7</name>